<protein>
    <submittedName>
        <fullName evidence="1">Formylmethanofuran dehydrogenase</fullName>
    </submittedName>
</protein>
<proteinExistence type="predicted"/>
<dbReference type="InterPro" id="IPR016457">
    <property type="entry name" value="Formylmethanofuran_DH_bsu"/>
</dbReference>
<reference evidence="1 2" key="1">
    <citation type="submission" date="2024-04" db="EMBL/GenBank/DDBJ databases">
        <authorList>
            <person name="Cremers G."/>
        </authorList>
    </citation>
    <scope>NUCLEOTIDE SEQUENCE [LARGE SCALE GENOMIC DNA]</scope>
    <source>
        <strain evidence="1">MeCH1-AG</strain>
    </source>
</reference>
<accession>A0ABM9NJ57</accession>
<evidence type="ECO:0000313" key="1">
    <source>
        <dbReference type="EMBL" id="CAL1240648.1"/>
    </source>
</evidence>
<dbReference type="SUPFAM" id="SSF53706">
    <property type="entry name" value="Formate dehydrogenase/DMSO reductase, domains 1-3"/>
    <property type="match status" value="1"/>
</dbReference>
<dbReference type="EMBL" id="OZ026884">
    <property type="protein sequence ID" value="CAL1240648.1"/>
    <property type="molecule type" value="Genomic_DNA"/>
</dbReference>
<gene>
    <name evidence="1" type="ORF">MECH1_V1_1872</name>
</gene>
<organism evidence="1 2">
    <name type="scientific">Candidatus Methylocalor cossyra</name>
    <dbReference type="NCBI Taxonomy" id="3108543"/>
    <lineage>
        <taxon>Bacteria</taxon>
        <taxon>Pseudomonadati</taxon>
        <taxon>Pseudomonadota</taxon>
        <taxon>Gammaproteobacteria</taxon>
        <taxon>Methylococcales</taxon>
        <taxon>Methylococcaceae</taxon>
        <taxon>Candidatus Methylocalor</taxon>
    </lineage>
</organism>
<dbReference type="Proteomes" id="UP001497493">
    <property type="component" value="Chromosome"/>
</dbReference>
<keyword evidence="2" id="KW-1185">Reference proteome</keyword>
<evidence type="ECO:0000313" key="2">
    <source>
        <dbReference type="Proteomes" id="UP001497493"/>
    </source>
</evidence>
<dbReference type="NCBIfam" id="TIGR03129">
    <property type="entry name" value="one_C_dehyd_B"/>
    <property type="match status" value="1"/>
</dbReference>
<dbReference type="RefSeq" id="WP_348757232.1">
    <property type="nucleotide sequence ID" value="NZ_OZ026884.1"/>
</dbReference>
<name>A0ABM9NJ57_9GAMM</name>
<sequence length="427" mass="45467">MTETTPPRVFENVPSPFCGLASDDLKIAVDGLHVQVLENGDPITVAGFEAPLGDATPRVGGQPAALERAVARAAELLAEARLPVFSGFGTDVDDTRAALALIDRCRGVFDQLRAEGSVRNLLALADSGWMATTLGELKNRVDLLVAFGTDIEAQFPRFFERFVWNGEALFGGATSQREVVIIGPAPAGRAATAPDGRPPRVLPCPPEHLPEVAATLAALARGAELRAEQAGGIPIGELRDLVERLRRASYGVVTWAAGQLNFPHAELAIQQLCRLVVALNRETRCSVLPLGGQDGDRTASQVAAWISGYPTRVSYARGYPEYDPYHNATARLLAAGEADALVWVSSLSLAPPPSSEVPTIVIGRSGMRFEREPEVFIPVGVPGIDFTGHMYRCDNVVALPLYALREAGLPRASAVLRAIEAALEAGT</sequence>